<comment type="caution">
    <text evidence="2">The sequence shown here is derived from an EMBL/GenBank/DDBJ whole genome shotgun (WGS) entry which is preliminary data.</text>
</comment>
<dbReference type="RefSeq" id="WP_133264314.1">
    <property type="nucleotide sequence ID" value="NZ_JAGYGP010000003.1"/>
</dbReference>
<reference evidence="2 3" key="1">
    <citation type="journal article" date="2019" name="Appl. Microbiol. Biotechnol.">
        <title>Uncovering carbohydrate metabolism through a genotype-phenotype association study of 56 lactic acid bacteria genomes.</title>
        <authorList>
            <person name="Buron-Moles G."/>
            <person name="Chailyan A."/>
            <person name="Dolejs I."/>
            <person name="Forster J."/>
            <person name="Miks M.H."/>
        </authorList>
    </citation>
    <scope>NUCLEOTIDE SEQUENCE [LARGE SCALE GENOMIC DNA]</scope>
    <source>
        <strain evidence="2 3">ATCC 700006</strain>
    </source>
</reference>
<gene>
    <name evidence="2" type="ORF">C5L23_000068</name>
</gene>
<sequence>MAKRRYSRKKSKKVQLPKWLSLVIGLAILIGGGFQTYQSTYSTNRAITQNQSKQKLVPKNVGSVADNKLAQMDYAGTAIIQVNGSKPDFSKSDLSTSHSEWATYTNLDALGRVGQANAMLGVSLLPKEPRERLYTRPTGWSSVRLNNQNVYNRSHLIAFSLAGEQDNPKNLMTGTRQLNDPGMAYYESRVLRYIRETSHHVRYQVTPIFRSNELVARGVHMQAASVEDNAVSFNIYIFNVEPGTSINYQTGYVTIN</sequence>
<accession>A0A4R5N946</accession>
<evidence type="ECO:0000313" key="3">
    <source>
        <dbReference type="Proteomes" id="UP000295681"/>
    </source>
</evidence>
<organism evidence="2 3">
    <name type="scientific">Leuconostoc fallax</name>
    <dbReference type="NCBI Taxonomy" id="1251"/>
    <lineage>
        <taxon>Bacteria</taxon>
        <taxon>Bacillati</taxon>
        <taxon>Bacillota</taxon>
        <taxon>Bacilli</taxon>
        <taxon>Lactobacillales</taxon>
        <taxon>Lactobacillaceae</taxon>
        <taxon>Leuconostoc</taxon>
    </lineage>
</organism>
<dbReference type="EMBL" id="PUFI01000013">
    <property type="protein sequence ID" value="TDG68466.1"/>
    <property type="molecule type" value="Genomic_DNA"/>
</dbReference>
<protein>
    <recommendedName>
        <fullName evidence="1">Type VII secretion system protein EssD-like domain-containing protein</fullName>
    </recommendedName>
</protein>
<dbReference type="AlphaFoldDB" id="A0A4R5N946"/>
<dbReference type="Proteomes" id="UP000295681">
    <property type="component" value="Unassembled WGS sequence"/>
</dbReference>
<feature type="domain" description="Type VII secretion system protein EssD-like" evidence="1">
    <location>
        <begin position="98"/>
        <end position="224"/>
    </location>
</feature>
<dbReference type="Pfam" id="PF13930">
    <property type="entry name" value="Endonuclea_NS_2"/>
    <property type="match status" value="1"/>
</dbReference>
<dbReference type="Gene3D" id="3.40.570.10">
    <property type="entry name" value="Extracellular Endonuclease, subunit A"/>
    <property type="match status" value="1"/>
</dbReference>
<keyword evidence="3" id="KW-1185">Reference proteome</keyword>
<proteinExistence type="predicted"/>
<dbReference type="InterPro" id="IPR044927">
    <property type="entry name" value="Endonuclea_NS_2"/>
</dbReference>
<evidence type="ECO:0000313" key="2">
    <source>
        <dbReference type="EMBL" id="TDG68466.1"/>
    </source>
</evidence>
<dbReference type="InterPro" id="IPR044929">
    <property type="entry name" value="DNA/RNA_non-sp_Endonuclease_sf"/>
</dbReference>
<evidence type="ECO:0000259" key="1">
    <source>
        <dbReference type="Pfam" id="PF13930"/>
    </source>
</evidence>
<name>A0A4R5N946_9LACO</name>
<dbReference type="STRING" id="907931.GCA_000165675_01781"/>